<organism evidence="1 2">
    <name type="scientific">Gigaspora margarita</name>
    <dbReference type="NCBI Taxonomy" id="4874"/>
    <lineage>
        <taxon>Eukaryota</taxon>
        <taxon>Fungi</taxon>
        <taxon>Fungi incertae sedis</taxon>
        <taxon>Mucoromycota</taxon>
        <taxon>Glomeromycotina</taxon>
        <taxon>Glomeromycetes</taxon>
        <taxon>Diversisporales</taxon>
        <taxon>Gigasporaceae</taxon>
        <taxon>Gigaspora</taxon>
    </lineage>
</organism>
<keyword evidence="2" id="KW-1185">Reference proteome</keyword>
<accession>A0A8H4B338</accession>
<reference evidence="1 2" key="1">
    <citation type="journal article" date="2019" name="Environ. Microbiol.">
        <title>At the nexus of three kingdoms: the genome of the mycorrhizal fungus Gigaspora margarita provides insights into plant, endobacterial and fungal interactions.</title>
        <authorList>
            <person name="Venice F."/>
            <person name="Ghignone S."/>
            <person name="Salvioli di Fossalunga A."/>
            <person name="Amselem J."/>
            <person name="Novero M."/>
            <person name="Xianan X."/>
            <person name="Sedzielewska Toro K."/>
            <person name="Morin E."/>
            <person name="Lipzen A."/>
            <person name="Grigoriev I.V."/>
            <person name="Henrissat B."/>
            <person name="Martin F.M."/>
            <person name="Bonfante P."/>
        </authorList>
    </citation>
    <scope>NUCLEOTIDE SEQUENCE [LARGE SCALE GENOMIC DNA]</scope>
    <source>
        <strain evidence="1 2">BEG34</strain>
    </source>
</reference>
<evidence type="ECO:0000313" key="1">
    <source>
        <dbReference type="EMBL" id="KAF0555923.1"/>
    </source>
</evidence>
<comment type="caution">
    <text evidence="1">The sequence shown here is derived from an EMBL/GenBank/DDBJ whole genome shotgun (WGS) entry which is preliminary data.</text>
</comment>
<sequence length="127" mass="15162">MILPPPRLMIAPPPTIPNQNDNTSLSYNETWGKMLKENLERDRDNDDNDWINPDIEEIIDLYAEIPSFHEDYKYLLNKLPPSLINDAWKYLITRKRNSLTKIEASYINSDIESFLRHEIERYNRQKL</sequence>
<dbReference type="Proteomes" id="UP000439903">
    <property type="component" value="Unassembled WGS sequence"/>
</dbReference>
<dbReference type="EMBL" id="WTPW01000037">
    <property type="protein sequence ID" value="KAF0555923.1"/>
    <property type="molecule type" value="Genomic_DNA"/>
</dbReference>
<dbReference type="AlphaFoldDB" id="A0A8H4B338"/>
<proteinExistence type="predicted"/>
<name>A0A8H4B338_GIGMA</name>
<gene>
    <name evidence="1" type="ORF">F8M41_016537</name>
</gene>
<evidence type="ECO:0000313" key="2">
    <source>
        <dbReference type="Proteomes" id="UP000439903"/>
    </source>
</evidence>
<dbReference type="OrthoDB" id="2376953at2759"/>
<protein>
    <submittedName>
        <fullName evidence="1">Uncharacterized protein</fullName>
    </submittedName>
</protein>